<dbReference type="Pfam" id="PF20557">
    <property type="entry name" value="DnaT_2"/>
    <property type="match status" value="1"/>
</dbReference>
<comment type="caution">
    <text evidence="2">The sequence shown here is derived from an EMBL/GenBank/DDBJ whole genome shotgun (WGS) entry which is preliminary data.</text>
</comment>
<dbReference type="Proteomes" id="UP000487117">
    <property type="component" value="Unassembled WGS sequence"/>
</dbReference>
<proteinExistence type="predicted"/>
<dbReference type="InterPro" id="IPR046787">
    <property type="entry name" value="DnaT_2"/>
</dbReference>
<evidence type="ECO:0000313" key="3">
    <source>
        <dbReference type="Proteomes" id="UP000487117"/>
    </source>
</evidence>
<dbReference type="EMBL" id="WNDS01000002">
    <property type="protein sequence ID" value="KAF1016185.1"/>
    <property type="molecule type" value="Genomic_DNA"/>
</dbReference>
<gene>
    <name evidence="2" type="ORF">GAK31_01674</name>
</gene>
<sequence>MYATLEGANSYHQARGNTAWAAGTEQAREGALLRATDYIDGRYRVLLASGRWASMFPGVRTAARGQPNEWPRTGAIDYDGDPIQPDEVPDEVERATYEAALRELVSPGSLSPDYVASEAVTKEKVGPIEVTYADATAAGQVPNRPVVPAIDEILAPLLRTPATFPAVRVV</sequence>
<reference evidence="3" key="1">
    <citation type="journal article" date="2020" name="MBio">
        <title>Horizontal gene transfer to a defensive symbiont with a reduced genome amongst a multipartite beetle microbiome.</title>
        <authorList>
            <person name="Waterworth S.C."/>
            <person name="Florez L.V."/>
            <person name="Rees E.R."/>
            <person name="Hertweck C."/>
            <person name="Kaltenpoth M."/>
            <person name="Kwan J.C."/>
        </authorList>
    </citation>
    <scope>NUCLEOTIDE SEQUENCE [LARGE SCALE GENOMIC DNA]</scope>
</reference>
<evidence type="ECO:0000313" key="2">
    <source>
        <dbReference type="EMBL" id="KAF1016185.1"/>
    </source>
</evidence>
<name>A0A7V8FHZ1_STEMA</name>
<dbReference type="AlphaFoldDB" id="A0A7V8FHZ1"/>
<feature type="domain" description="Putative DnaT-like" evidence="1">
    <location>
        <begin position="2"/>
        <end position="168"/>
    </location>
</feature>
<protein>
    <recommendedName>
        <fullName evidence="1">Putative DnaT-like domain-containing protein</fullName>
    </recommendedName>
</protein>
<evidence type="ECO:0000259" key="1">
    <source>
        <dbReference type="Pfam" id="PF20557"/>
    </source>
</evidence>
<organism evidence="2 3">
    <name type="scientific">Stenotrophomonas maltophilia</name>
    <name type="common">Pseudomonas maltophilia</name>
    <name type="synonym">Xanthomonas maltophilia</name>
    <dbReference type="NCBI Taxonomy" id="40324"/>
    <lineage>
        <taxon>Bacteria</taxon>
        <taxon>Pseudomonadati</taxon>
        <taxon>Pseudomonadota</taxon>
        <taxon>Gammaproteobacteria</taxon>
        <taxon>Lysobacterales</taxon>
        <taxon>Lysobacteraceae</taxon>
        <taxon>Stenotrophomonas</taxon>
        <taxon>Stenotrophomonas maltophilia group</taxon>
    </lineage>
</organism>
<accession>A0A7V8FHZ1</accession>